<dbReference type="EMBL" id="CAJNOR010021125">
    <property type="protein sequence ID" value="CAF1691071.1"/>
    <property type="molecule type" value="Genomic_DNA"/>
</dbReference>
<dbReference type="Proteomes" id="UP000663828">
    <property type="component" value="Unassembled WGS sequence"/>
</dbReference>
<proteinExistence type="predicted"/>
<reference evidence="1" key="1">
    <citation type="submission" date="2021-02" db="EMBL/GenBank/DDBJ databases">
        <authorList>
            <person name="Nowell W R."/>
        </authorList>
    </citation>
    <scope>NUCLEOTIDE SEQUENCE</scope>
</reference>
<gene>
    <name evidence="1" type="ORF">XAT740_LOCUS64026</name>
</gene>
<comment type="caution">
    <text evidence="1">The sequence shown here is derived from an EMBL/GenBank/DDBJ whole genome shotgun (WGS) entry which is preliminary data.</text>
</comment>
<name>A0A816HYC7_ADIRI</name>
<feature type="non-terminal residue" evidence="1">
    <location>
        <position position="141"/>
    </location>
</feature>
<evidence type="ECO:0000313" key="2">
    <source>
        <dbReference type="Proteomes" id="UP000663828"/>
    </source>
</evidence>
<evidence type="ECO:0000313" key="1">
    <source>
        <dbReference type="EMBL" id="CAF1691071.1"/>
    </source>
</evidence>
<protein>
    <submittedName>
        <fullName evidence="1">Uncharacterized protein</fullName>
    </submittedName>
</protein>
<accession>A0A816HYC7</accession>
<organism evidence="1 2">
    <name type="scientific">Adineta ricciae</name>
    <name type="common">Rotifer</name>
    <dbReference type="NCBI Taxonomy" id="249248"/>
    <lineage>
        <taxon>Eukaryota</taxon>
        <taxon>Metazoa</taxon>
        <taxon>Spiralia</taxon>
        <taxon>Gnathifera</taxon>
        <taxon>Rotifera</taxon>
        <taxon>Eurotatoria</taxon>
        <taxon>Bdelloidea</taxon>
        <taxon>Adinetida</taxon>
        <taxon>Adinetidae</taxon>
        <taxon>Adineta</taxon>
    </lineage>
</organism>
<feature type="non-terminal residue" evidence="1">
    <location>
        <position position="1"/>
    </location>
</feature>
<dbReference type="AlphaFoldDB" id="A0A816HYC7"/>
<keyword evidence="2" id="KW-1185">Reference proteome</keyword>
<sequence>CISNRNQIQFSSSSLKSSLIISAGTLATNETYQFMVRMTNRDNSSVQTFGYLLVQVDRINSPMIVISCAISTMCVPNLEFQLLNPTTQIELFSLCIGDCTSIENITWNIYYGYKNGSLNSIEWFQLNHNSLSFGSNTTNLN</sequence>